<name>A0AAU9KCT1_9CILI</name>
<evidence type="ECO:0000313" key="4">
    <source>
        <dbReference type="EMBL" id="CAG9335282.1"/>
    </source>
</evidence>
<dbReference type="GO" id="GO:0008270">
    <property type="term" value="F:zinc ion binding"/>
    <property type="evidence" value="ECO:0007669"/>
    <property type="project" value="UniProtKB-KW"/>
</dbReference>
<keyword evidence="1" id="KW-0479">Metal-binding</keyword>
<dbReference type="SUPFAM" id="SSF52540">
    <property type="entry name" value="P-loop containing nucleoside triphosphate hydrolases"/>
    <property type="match status" value="1"/>
</dbReference>
<feature type="domain" description="VLIG-type G" evidence="3">
    <location>
        <begin position="969"/>
        <end position="1057"/>
    </location>
</feature>
<feature type="domain" description="B box-type" evidence="2">
    <location>
        <begin position="1"/>
        <end position="44"/>
    </location>
</feature>
<dbReference type="InterPro" id="IPR000315">
    <property type="entry name" value="Znf_B-box"/>
</dbReference>
<keyword evidence="5" id="KW-1185">Reference proteome</keyword>
<dbReference type="PROSITE" id="PS51717">
    <property type="entry name" value="G_VLIG"/>
    <property type="match status" value="1"/>
</dbReference>
<accession>A0AAU9KCT1</accession>
<gene>
    <name evidence="4" type="ORF">BSTOLATCC_MIC63759</name>
</gene>
<dbReference type="EMBL" id="CAJZBQ010000062">
    <property type="protein sequence ID" value="CAG9335282.1"/>
    <property type="molecule type" value="Genomic_DNA"/>
</dbReference>
<dbReference type="Gene3D" id="3.40.50.300">
    <property type="entry name" value="P-loop containing nucleotide triphosphate hydrolases"/>
    <property type="match status" value="1"/>
</dbReference>
<dbReference type="InterPro" id="IPR030383">
    <property type="entry name" value="G_VLIG_dom"/>
</dbReference>
<evidence type="ECO:0008006" key="6">
    <source>
        <dbReference type="Google" id="ProtNLM"/>
    </source>
</evidence>
<reference evidence="4" key="1">
    <citation type="submission" date="2021-09" db="EMBL/GenBank/DDBJ databases">
        <authorList>
            <consortium name="AG Swart"/>
            <person name="Singh M."/>
            <person name="Singh A."/>
            <person name="Seah K."/>
            <person name="Emmerich C."/>
        </authorList>
    </citation>
    <scope>NUCLEOTIDE SEQUENCE</scope>
    <source>
        <strain evidence="4">ATCC30299</strain>
    </source>
</reference>
<dbReference type="PANTHER" id="PTHR22796">
    <property type="entry name" value="URG4-RELATED"/>
    <property type="match status" value="1"/>
</dbReference>
<comment type="caution">
    <text evidence="4">The sequence shown here is derived from an EMBL/GenBank/DDBJ whole genome shotgun (WGS) entry which is preliminary data.</text>
</comment>
<evidence type="ECO:0000256" key="1">
    <source>
        <dbReference type="PROSITE-ProRule" id="PRU00024"/>
    </source>
</evidence>
<protein>
    <recommendedName>
        <fullName evidence="6">VLIG-type G domain-containing protein</fullName>
    </recommendedName>
</protein>
<organism evidence="4 5">
    <name type="scientific">Blepharisma stoltei</name>
    <dbReference type="NCBI Taxonomy" id="1481888"/>
    <lineage>
        <taxon>Eukaryota</taxon>
        <taxon>Sar</taxon>
        <taxon>Alveolata</taxon>
        <taxon>Ciliophora</taxon>
        <taxon>Postciliodesmatophora</taxon>
        <taxon>Heterotrichea</taxon>
        <taxon>Heterotrichida</taxon>
        <taxon>Blepharismidae</taxon>
        <taxon>Blepharisma</taxon>
    </lineage>
</organism>
<evidence type="ECO:0000259" key="3">
    <source>
        <dbReference type="PROSITE" id="PS51717"/>
    </source>
</evidence>
<evidence type="ECO:0000313" key="5">
    <source>
        <dbReference type="Proteomes" id="UP001162131"/>
    </source>
</evidence>
<evidence type="ECO:0000259" key="2">
    <source>
        <dbReference type="PROSITE" id="PS50119"/>
    </source>
</evidence>
<dbReference type="Pfam" id="PF01926">
    <property type="entry name" value="MMR_HSR1"/>
    <property type="match status" value="1"/>
</dbReference>
<dbReference type="GO" id="GO:0005525">
    <property type="term" value="F:GTP binding"/>
    <property type="evidence" value="ECO:0007669"/>
    <property type="project" value="InterPro"/>
</dbReference>
<proteinExistence type="predicted"/>
<dbReference type="Proteomes" id="UP001162131">
    <property type="component" value="Unassembled WGS sequence"/>
</dbReference>
<keyword evidence="1" id="KW-0863">Zinc-finger</keyword>
<sequence>MELFCALCRENPCIYWCKADKTRLCLKCTDIHVSIDSYHDVTYILCDRCKSPLKKFRVSENRTILCLSCLKENSYEEKKIECDTGRGTLSNEIIGSLYKPKPWIPGNHCVSNDRNIIQVSSESIDDNKYFDLLKVSESYEEHNLECYVSNDRNIIQGVLFESIADNIQNFTINKWQINISCYEKLANVLSLQNEVIGVYGCEDKCLELLSSYLSASRLNKDISTLKEGIVFFYNKDSGRLGLYFKCRDPNIYINKPYPQESKELIFVRLLFDICGAVICCPSQEALRSRYPPKIEGEQNHSLELCEGVNIKPEGENVEVSDTEDAVVRVIEKINNRDESSIFLTNFHIFRIKKVFQDKNTETKKIDEAIQKLFKIISNTIESNGLYSFIESIDDASCFLTFKNTCERSLNDADGVCASIKNLYREVLDMITEIADNKFKQLADELNSKFKRKYKIERASLSRFNMKLKNLNQALKKFDFKSLKSKSKELKKCIRECFDPKKDSSKISLQFINNWNKDLESWYLQLTTRLTNDVLTKSRIIIHNSIDSKKKYIYSFETLKIIQTETEICIESTGIENKYMAEEDFINMEIISFSEDMAYLLLSNNFQTQIVQFNPTQNYASEISMVSVMENDLLIASGSTPNIFVAFQNSIKKAYFGAIQQKKYITKGTELKVYMHVKEVVSACILPKTPRVFLLNEVGRLFYMELLSYDKLLHPVKVMQANHSVDFIKSQSGERFLEIKCSDDETIYLLKTKMDIELYDINFNFLKRIRINSISAGFKCLTNKMFNTVITFDLEVRFEAHKILGERKSIELGQAIAKPKDIPEYPIIDVVHYSLAKFGKTVNLVNNEDSRKDFFIYYDQNNLEVDQYIRSIATIKESLSYQGVIYPGNYQKLEGISNRLQISKTDLSWIILTRQPLHLASIQEGNLMPLQNGLNNTENLIEELDSGNSFIGTFVNYIKLGHLENLISSASNLRVITIIGKQNSGKSYLINRIFGTRFDVAAHRCTDGIWLSLATLGGNLFLIIDSEGFFSAERTVQEEIKLFLFLSAIADVTILNQDLEFDKNLECLFDKLSLGIDRLRGSSLFKGRLEVALRDAGENQDKEILIEGLQSYIGHLISLGEADILFKLFSWGFTFSCYHNYENKKFDSVVEDSKLEYIQNVPILWKSGKDLLMTMKIVLAQIYADDCASVDERASQISIEALKNHFKEIINDPANSNHVLKSEVLLDCRLVFLGREIEICIRINSITLNTKEPLKPFIKILKKITSKEERKFYHNDWYSCIDVLIKSYFDVWRKEMLNYIYESLPQSTELMQSTNSEIVAIKRDIDKIVSQHYKCRRKCSQCERFCIKNLNHKSQCDCSTDHKCPFDCKVWEISKLCAYDAGHNGDHKCKEKKNPCMHKCRLFEICKEKCIESRNHLGEHKCGKLKHPCGKNCEMYAYCGRKCEIDCLKPHKLTIVDRKTAQFGVNFQSVEWLVQVKTIFIHLPKILEKYHQRISFVVKINLSKLNKIYFIFY</sequence>
<dbReference type="PANTHER" id="PTHR22796:SF1">
    <property type="entry name" value="VWFA DOMAIN-CONTAINING PROTEIN"/>
    <property type="match status" value="1"/>
</dbReference>
<keyword evidence="1" id="KW-0862">Zinc</keyword>
<dbReference type="InterPro" id="IPR027417">
    <property type="entry name" value="P-loop_NTPase"/>
</dbReference>
<dbReference type="PROSITE" id="PS50119">
    <property type="entry name" value="ZF_BBOX"/>
    <property type="match status" value="1"/>
</dbReference>
<dbReference type="InterPro" id="IPR006073">
    <property type="entry name" value="GTP-bd"/>
</dbReference>